<name>A0AAD9LFQ7_BABDI</name>
<comment type="caution">
    <text evidence="1">The sequence shown here is derived from an EMBL/GenBank/DDBJ whole genome shotgun (WGS) entry which is preliminary data.</text>
</comment>
<proteinExistence type="predicted"/>
<reference evidence="1" key="2">
    <citation type="submission" date="2021-05" db="EMBL/GenBank/DDBJ databases">
        <authorList>
            <person name="Pain A."/>
        </authorList>
    </citation>
    <scope>NUCLEOTIDE SEQUENCE</scope>
    <source>
        <strain evidence="1">1802A</strain>
    </source>
</reference>
<dbReference type="Gene3D" id="1.10.238.10">
    <property type="entry name" value="EF-hand"/>
    <property type="match status" value="1"/>
</dbReference>
<evidence type="ECO:0000313" key="1">
    <source>
        <dbReference type="EMBL" id="KAK1934913.1"/>
    </source>
</evidence>
<dbReference type="Proteomes" id="UP001195914">
    <property type="component" value="Unassembled WGS sequence"/>
</dbReference>
<evidence type="ECO:0000313" key="2">
    <source>
        <dbReference type="Proteomes" id="UP001195914"/>
    </source>
</evidence>
<dbReference type="SUPFAM" id="SSF47473">
    <property type="entry name" value="EF-hand"/>
    <property type="match status" value="1"/>
</dbReference>
<reference evidence="1" key="1">
    <citation type="journal article" date="2014" name="Nucleic Acids Res.">
        <title>The evolutionary dynamics of variant antigen genes in Babesia reveal a history of genomic innovation underlying host-parasite interaction.</title>
        <authorList>
            <person name="Jackson A.P."/>
            <person name="Otto T.D."/>
            <person name="Darby A."/>
            <person name="Ramaprasad A."/>
            <person name="Xia D."/>
            <person name="Echaide I.E."/>
            <person name="Farber M."/>
            <person name="Gahlot S."/>
            <person name="Gamble J."/>
            <person name="Gupta D."/>
            <person name="Gupta Y."/>
            <person name="Jackson L."/>
            <person name="Malandrin L."/>
            <person name="Malas T.B."/>
            <person name="Moussa E."/>
            <person name="Nair M."/>
            <person name="Reid A.J."/>
            <person name="Sanders M."/>
            <person name="Sharma J."/>
            <person name="Tracey A."/>
            <person name="Quail M.A."/>
            <person name="Weir W."/>
            <person name="Wastling J.M."/>
            <person name="Hall N."/>
            <person name="Willadsen P."/>
            <person name="Lingelbach K."/>
            <person name="Shiels B."/>
            <person name="Tait A."/>
            <person name="Berriman M."/>
            <person name="Allred D.R."/>
            <person name="Pain A."/>
        </authorList>
    </citation>
    <scope>NUCLEOTIDE SEQUENCE</scope>
    <source>
        <strain evidence="1">1802A</strain>
    </source>
</reference>
<gene>
    <name evidence="1" type="ORF">X943_003135</name>
</gene>
<sequence>MERQVEDAALLFGGAKDAALTKGQAIDALSAMGIAVRWVHGTRCPGICYRDSDADALLGDEVNAQELLQIASKLKLKNITKDEFMKLVHDLNPSSRGTISRGTLQYMLKTSHHIPDEQLDEFFRDLNLREENGMISSDALVNSLMSILN</sequence>
<accession>A0AAD9LFQ7</accession>
<dbReference type="InterPro" id="IPR011992">
    <property type="entry name" value="EF-hand-dom_pair"/>
</dbReference>
<keyword evidence="2" id="KW-1185">Reference proteome</keyword>
<dbReference type="EMBL" id="JAHBMH010000062">
    <property type="protein sequence ID" value="KAK1934913.1"/>
    <property type="molecule type" value="Genomic_DNA"/>
</dbReference>
<dbReference type="AlphaFoldDB" id="A0AAD9LFQ7"/>
<protein>
    <submittedName>
        <fullName evidence="1">Uncharacterized protein</fullName>
    </submittedName>
</protein>
<organism evidence="1 2">
    <name type="scientific">Babesia divergens</name>
    <dbReference type="NCBI Taxonomy" id="32595"/>
    <lineage>
        <taxon>Eukaryota</taxon>
        <taxon>Sar</taxon>
        <taxon>Alveolata</taxon>
        <taxon>Apicomplexa</taxon>
        <taxon>Aconoidasida</taxon>
        <taxon>Piroplasmida</taxon>
        <taxon>Babesiidae</taxon>
        <taxon>Babesia</taxon>
    </lineage>
</organism>